<dbReference type="InterPro" id="IPR052518">
    <property type="entry name" value="CHR_Transporter"/>
</dbReference>
<evidence type="ECO:0000256" key="2">
    <source>
        <dbReference type="ARBA" id="ARBA00005262"/>
    </source>
</evidence>
<keyword evidence="4 7" id="KW-0812">Transmembrane</keyword>
<keyword evidence="6 7" id="KW-0472">Membrane</keyword>
<keyword evidence="5 7" id="KW-1133">Transmembrane helix</keyword>
<evidence type="ECO:0000256" key="1">
    <source>
        <dbReference type="ARBA" id="ARBA00004651"/>
    </source>
</evidence>
<evidence type="ECO:0000313" key="9">
    <source>
        <dbReference type="Proteomes" id="UP000515913"/>
    </source>
</evidence>
<feature type="transmembrane region" description="Helical" evidence="7">
    <location>
        <begin position="148"/>
        <end position="176"/>
    </location>
</feature>
<evidence type="ECO:0000256" key="5">
    <source>
        <dbReference type="ARBA" id="ARBA00022989"/>
    </source>
</evidence>
<accession>A0A7G9GXL1</accession>
<dbReference type="Proteomes" id="UP000515913">
    <property type="component" value="Chromosome"/>
</dbReference>
<gene>
    <name evidence="8" type="ORF">H9Q81_01505</name>
</gene>
<name>A0A7G9GXL1_9FUSO</name>
<dbReference type="EMBL" id="CP060637">
    <property type="protein sequence ID" value="QNM15543.1"/>
    <property type="molecule type" value="Genomic_DNA"/>
</dbReference>
<dbReference type="KEGG" id="fho:H9Q81_01505"/>
<feature type="transmembrane region" description="Helical" evidence="7">
    <location>
        <begin position="52"/>
        <end position="73"/>
    </location>
</feature>
<dbReference type="Pfam" id="PF02417">
    <property type="entry name" value="Chromate_transp"/>
    <property type="match status" value="1"/>
</dbReference>
<evidence type="ECO:0000256" key="7">
    <source>
        <dbReference type="SAM" id="Phobius"/>
    </source>
</evidence>
<protein>
    <submittedName>
        <fullName evidence="8">Chromate transporter</fullName>
    </submittedName>
</protein>
<dbReference type="PANTHER" id="PTHR43663:SF2">
    <property type="entry name" value="CHROMATE TRANSPORT PROTEIN-RELATED"/>
    <property type="match status" value="1"/>
</dbReference>
<dbReference type="GO" id="GO:0015109">
    <property type="term" value="F:chromate transmembrane transporter activity"/>
    <property type="evidence" value="ECO:0007669"/>
    <property type="project" value="InterPro"/>
</dbReference>
<dbReference type="RefSeq" id="WP_187423006.1">
    <property type="nucleotide sequence ID" value="NZ_CP060637.1"/>
</dbReference>
<dbReference type="GO" id="GO:0005886">
    <property type="term" value="C:plasma membrane"/>
    <property type="evidence" value="ECO:0007669"/>
    <property type="project" value="UniProtKB-SubCell"/>
</dbReference>
<comment type="subcellular location">
    <subcellularLocation>
        <location evidence="1">Cell membrane</location>
        <topology evidence="1">Multi-pass membrane protein</topology>
    </subcellularLocation>
</comment>
<dbReference type="InterPro" id="IPR003370">
    <property type="entry name" value="Chromate_transpt"/>
</dbReference>
<feature type="transmembrane region" description="Helical" evidence="7">
    <location>
        <begin position="118"/>
        <end position="136"/>
    </location>
</feature>
<dbReference type="AlphaFoldDB" id="A0A7G9GXL1"/>
<evidence type="ECO:0000313" key="8">
    <source>
        <dbReference type="EMBL" id="QNM15543.1"/>
    </source>
</evidence>
<sequence>MKKDKNLYGKIFLSTFFLSAFTFGGGYVIVPLMRKKFVNEYRWIDEQEMLDLIAIAQSSPGAIAINSSLIIGYKLGGMLGAFISLLGTVLPPLIIISVISMFYLSFKKNPIVNGALKGMEAGVAAIIADVVIKMAMDIGKKRDRLAIIIMIAAFIATYFVNIMVIIIVCGIIGIIASRFNKK</sequence>
<organism evidence="8 9">
    <name type="scientific">Fusobacterium hominis</name>
    <dbReference type="NCBI Taxonomy" id="2764326"/>
    <lineage>
        <taxon>Bacteria</taxon>
        <taxon>Fusobacteriati</taxon>
        <taxon>Fusobacteriota</taxon>
        <taxon>Fusobacteriia</taxon>
        <taxon>Fusobacteriales</taxon>
        <taxon>Fusobacteriaceae</taxon>
        <taxon>Fusobacterium</taxon>
    </lineage>
</organism>
<feature type="transmembrane region" description="Helical" evidence="7">
    <location>
        <begin position="12"/>
        <end position="32"/>
    </location>
</feature>
<keyword evidence="3" id="KW-1003">Cell membrane</keyword>
<evidence type="ECO:0000256" key="6">
    <source>
        <dbReference type="ARBA" id="ARBA00023136"/>
    </source>
</evidence>
<evidence type="ECO:0000256" key="4">
    <source>
        <dbReference type="ARBA" id="ARBA00022692"/>
    </source>
</evidence>
<feature type="transmembrane region" description="Helical" evidence="7">
    <location>
        <begin position="85"/>
        <end position="106"/>
    </location>
</feature>
<comment type="similarity">
    <text evidence="2">Belongs to the chromate ion transporter (CHR) (TC 2.A.51) family.</text>
</comment>
<dbReference type="PANTHER" id="PTHR43663">
    <property type="entry name" value="CHROMATE TRANSPORT PROTEIN-RELATED"/>
    <property type="match status" value="1"/>
</dbReference>
<evidence type="ECO:0000256" key="3">
    <source>
        <dbReference type="ARBA" id="ARBA00022475"/>
    </source>
</evidence>
<proteinExistence type="inferred from homology"/>
<keyword evidence="9" id="KW-1185">Reference proteome</keyword>
<reference evidence="8 9" key="1">
    <citation type="submission" date="2020-08" db="EMBL/GenBank/DDBJ databases">
        <authorList>
            <person name="Liu C."/>
            <person name="Sun Q."/>
        </authorList>
    </citation>
    <scope>NUCLEOTIDE SEQUENCE [LARGE SCALE GENOMIC DNA]</scope>
    <source>
        <strain evidence="8 9">NSJ-57</strain>
    </source>
</reference>